<evidence type="ECO:0000313" key="3">
    <source>
        <dbReference type="Proteomes" id="UP000033572"/>
    </source>
</evidence>
<dbReference type="EMBL" id="JYIU01000044">
    <property type="protein sequence ID" value="KJL20105.1"/>
    <property type="molecule type" value="Genomic_DNA"/>
</dbReference>
<dbReference type="Proteomes" id="UP000033572">
    <property type="component" value="Unassembled WGS sequence"/>
</dbReference>
<keyword evidence="1" id="KW-0812">Transmembrane</keyword>
<reference evidence="2 3" key="1">
    <citation type="submission" date="2015-02" db="EMBL/GenBank/DDBJ databases">
        <title>Draft genome sequences of ten Microbacterium spp. with emphasis on heavy metal contaminated environments.</title>
        <authorList>
            <person name="Corretto E."/>
        </authorList>
    </citation>
    <scope>NUCLEOTIDE SEQUENCE [LARGE SCALE GENOMIC DNA]</scope>
    <source>
        <strain evidence="2 3">DSM 12966</strain>
    </source>
</reference>
<comment type="caution">
    <text evidence="2">The sequence shown here is derived from an EMBL/GenBank/DDBJ whole genome shotgun (WGS) entry which is preliminary data.</text>
</comment>
<proteinExistence type="predicted"/>
<dbReference type="KEGG" id="mfol:DXT68_09890"/>
<dbReference type="RefSeq" id="WP_045254625.1">
    <property type="nucleotide sequence ID" value="NZ_CP031425.1"/>
</dbReference>
<protein>
    <recommendedName>
        <fullName evidence="4">DUF3784 domain-containing protein</fullName>
    </recommendedName>
</protein>
<evidence type="ECO:0000256" key="1">
    <source>
        <dbReference type="SAM" id="Phobius"/>
    </source>
</evidence>
<feature type="transmembrane region" description="Helical" evidence="1">
    <location>
        <begin position="6"/>
        <end position="25"/>
    </location>
</feature>
<evidence type="ECO:0000313" key="2">
    <source>
        <dbReference type="EMBL" id="KJL20105.1"/>
    </source>
</evidence>
<keyword evidence="1" id="KW-0472">Membrane</keyword>
<evidence type="ECO:0008006" key="4">
    <source>
        <dbReference type="Google" id="ProtNLM"/>
    </source>
</evidence>
<feature type="transmembrane region" description="Helical" evidence="1">
    <location>
        <begin position="69"/>
        <end position="88"/>
    </location>
</feature>
<keyword evidence="1" id="KW-1133">Transmembrane helix</keyword>
<feature type="transmembrane region" description="Helical" evidence="1">
    <location>
        <begin position="46"/>
        <end position="63"/>
    </location>
</feature>
<dbReference type="AlphaFoldDB" id="A0A0F0KIW6"/>
<sequence>MFVAGLVAAVLGIVLFHVALGRTLRANAADRIPMGGRTKTIPRGSIAMRAAGAGLIILGAGLMSVEGVLWAVMVVLVGPVAAIIAVGLHNQRVRRSEG</sequence>
<name>A0A0F0KIW6_9MICO</name>
<keyword evidence="3" id="KW-1185">Reference proteome</keyword>
<gene>
    <name evidence="2" type="ORF">RN50_02284</name>
</gene>
<dbReference type="GeneID" id="94444705"/>
<accession>A0A0F0KIW6</accession>
<organism evidence="2 3">
    <name type="scientific">Microbacterium foliorum</name>
    <dbReference type="NCBI Taxonomy" id="104336"/>
    <lineage>
        <taxon>Bacteria</taxon>
        <taxon>Bacillati</taxon>
        <taxon>Actinomycetota</taxon>
        <taxon>Actinomycetes</taxon>
        <taxon>Micrococcales</taxon>
        <taxon>Microbacteriaceae</taxon>
        <taxon>Microbacterium</taxon>
    </lineage>
</organism>
<dbReference type="PATRIC" id="fig|104336.4.peg.2326"/>